<evidence type="ECO:0000256" key="1">
    <source>
        <dbReference type="ARBA" id="ARBA00010199"/>
    </source>
</evidence>
<dbReference type="AlphaFoldDB" id="A0A9D4XGS7"/>
<dbReference type="Gramene" id="Psat04G0404900-T1">
    <property type="protein sequence ID" value="KAI5420108.1"/>
    <property type="gene ID" value="KIW84_044049"/>
</dbReference>
<dbReference type="GO" id="GO:0015297">
    <property type="term" value="F:antiporter activity"/>
    <property type="evidence" value="ECO:0007669"/>
    <property type="project" value="InterPro"/>
</dbReference>
<dbReference type="InterPro" id="IPR002528">
    <property type="entry name" value="MATE_fam"/>
</dbReference>
<proteinExistence type="inferred from homology"/>
<keyword evidence="2" id="KW-0812">Transmembrane</keyword>
<dbReference type="Pfam" id="PF01554">
    <property type="entry name" value="MatE"/>
    <property type="match status" value="1"/>
</dbReference>
<feature type="transmembrane region" description="Helical" evidence="2">
    <location>
        <begin position="69"/>
        <end position="91"/>
    </location>
</feature>
<comment type="similarity">
    <text evidence="1">Belongs to the multi antimicrobial extrusion (MATE) (TC 2.A.66.1) family.</text>
</comment>
<dbReference type="Proteomes" id="UP001058974">
    <property type="component" value="Chromosome 4"/>
</dbReference>
<sequence>MLASAVVLQQLWLAAVLTTRVVQVGNLDKVFRVASIIATLYTIQNAIGSAAITRVSNALGAGHPQATQLFVYAAMTPAVSNAILISSTIFLSRRIVGYIFSNRQDILVNQNDRTNFVCCHGRMSFKLVMHNSVGSFVCLCIGFEYGCNATHAVVLMTTVLQGTRFTVRKVLVYNAFGFDVDCCAYLVVA</sequence>
<feature type="signal peptide" evidence="3">
    <location>
        <begin position="1"/>
        <end position="18"/>
    </location>
</feature>
<keyword evidence="2" id="KW-0472">Membrane</keyword>
<dbReference type="GO" id="GO:0016020">
    <property type="term" value="C:membrane"/>
    <property type="evidence" value="ECO:0007669"/>
    <property type="project" value="InterPro"/>
</dbReference>
<keyword evidence="2" id="KW-1133">Transmembrane helix</keyword>
<evidence type="ECO:0000256" key="3">
    <source>
        <dbReference type="SAM" id="SignalP"/>
    </source>
</evidence>
<protein>
    <submittedName>
        <fullName evidence="4">Uncharacterized protein</fullName>
    </submittedName>
</protein>
<name>A0A9D4XGS7_PEA</name>
<keyword evidence="5" id="KW-1185">Reference proteome</keyword>
<evidence type="ECO:0000256" key="2">
    <source>
        <dbReference type="SAM" id="Phobius"/>
    </source>
</evidence>
<organism evidence="4 5">
    <name type="scientific">Pisum sativum</name>
    <name type="common">Garden pea</name>
    <name type="synonym">Lathyrus oleraceus</name>
    <dbReference type="NCBI Taxonomy" id="3888"/>
    <lineage>
        <taxon>Eukaryota</taxon>
        <taxon>Viridiplantae</taxon>
        <taxon>Streptophyta</taxon>
        <taxon>Embryophyta</taxon>
        <taxon>Tracheophyta</taxon>
        <taxon>Spermatophyta</taxon>
        <taxon>Magnoliopsida</taxon>
        <taxon>eudicotyledons</taxon>
        <taxon>Gunneridae</taxon>
        <taxon>Pentapetalae</taxon>
        <taxon>rosids</taxon>
        <taxon>fabids</taxon>
        <taxon>Fabales</taxon>
        <taxon>Fabaceae</taxon>
        <taxon>Papilionoideae</taxon>
        <taxon>50 kb inversion clade</taxon>
        <taxon>NPAAA clade</taxon>
        <taxon>Hologalegina</taxon>
        <taxon>IRL clade</taxon>
        <taxon>Fabeae</taxon>
        <taxon>Lathyrus</taxon>
    </lineage>
</organism>
<keyword evidence="3" id="KW-0732">Signal</keyword>
<accession>A0A9D4XGS7</accession>
<comment type="caution">
    <text evidence="4">The sequence shown here is derived from an EMBL/GenBank/DDBJ whole genome shotgun (WGS) entry which is preliminary data.</text>
</comment>
<dbReference type="GO" id="GO:0042910">
    <property type="term" value="F:xenobiotic transmembrane transporter activity"/>
    <property type="evidence" value="ECO:0007669"/>
    <property type="project" value="InterPro"/>
</dbReference>
<evidence type="ECO:0000313" key="5">
    <source>
        <dbReference type="Proteomes" id="UP001058974"/>
    </source>
</evidence>
<dbReference type="EMBL" id="JAMSHJ010000004">
    <property type="protein sequence ID" value="KAI5420108.1"/>
    <property type="molecule type" value="Genomic_DNA"/>
</dbReference>
<feature type="chain" id="PRO_5038539264" evidence="3">
    <location>
        <begin position="19"/>
        <end position="189"/>
    </location>
</feature>
<reference evidence="4 5" key="1">
    <citation type="journal article" date="2022" name="Nat. Genet.">
        <title>Improved pea reference genome and pan-genome highlight genomic features and evolutionary characteristics.</title>
        <authorList>
            <person name="Yang T."/>
            <person name="Liu R."/>
            <person name="Luo Y."/>
            <person name="Hu S."/>
            <person name="Wang D."/>
            <person name="Wang C."/>
            <person name="Pandey M.K."/>
            <person name="Ge S."/>
            <person name="Xu Q."/>
            <person name="Li N."/>
            <person name="Li G."/>
            <person name="Huang Y."/>
            <person name="Saxena R.K."/>
            <person name="Ji Y."/>
            <person name="Li M."/>
            <person name="Yan X."/>
            <person name="He Y."/>
            <person name="Liu Y."/>
            <person name="Wang X."/>
            <person name="Xiang C."/>
            <person name="Varshney R.K."/>
            <person name="Ding H."/>
            <person name="Gao S."/>
            <person name="Zong X."/>
        </authorList>
    </citation>
    <scope>NUCLEOTIDE SEQUENCE [LARGE SCALE GENOMIC DNA]</scope>
    <source>
        <strain evidence="4 5">cv. Zhongwan 6</strain>
    </source>
</reference>
<evidence type="ECO:0000313" key="4">
    <source>
        <dbReference type="EMBL" id="KAI5420108.1"/>
    </source>
</evidence>
<gene>
    <name evidence="4" type="ORF">KIW84_044049</name>
</gene>